<feature type="region of interest" description="Disordered" evidence="1">
    <location>
        <begin position="1"/>
        <end position="32"/>
    </location>
</feature>
<gene>
    <name evidence="2" type="ORF">LCGC14_2692790</name>
</gene>
<comment type="caution">
    <text evidence="2">The sequence shown here is derived from an EMBL/GenBank/DDBJ whole genome shotgun (WGS) entry which is preliminary data.</text>
</comment>
<evidence type="ECO:0000313" key="2">
    <source>
        <dbReference type="EMBL" id="KKK93444.1"/>
    </source>
</evidence>
<accession>A0A0F9BSP0</accession>
<evidence type="ECO:0000256" key="1">
    <source>
        <dbReference type="SAM" id="MobiDB-lite"/>
    </source>
</evidence>
<sequence length="52" mass="5378">VVGCAVAPPGVGGPDEEETLPARSQLTNSGGMVGGVIMKRRDRIYVPERLAA</sequence>
<dbReference type="AlphaFoldDB" id="A0A0F9BSP0"/>
<name>A0A0F9BSP0_9ZZZZ</name>
<feature type="non-terminal residue" evidence="2">
    <location>
        <position position="1"/>
    </location>
</feature>
<proteinExistence type="predicted"/>
<organism evidence="2">
    <name type="scientific">marine sediment metagenome</name>
    <dbReference type="NCBI Taxonomy" id="412755"/>
    <lineage>
        <taxon>unclassified sequences</taxon>
        <taxon>metagenomes</taxon>
        <taxon>ecological metagenomes</taxon>
    </lineage>
</organism>
<dbReference type="EMBL" id="LAZR01047771">
    <property type="protein sequence ID" value="KKK93444.1"/>
    <property type="molecule type" value="Genomic_DNA"/>
</dbReference>
<reference evidence="2" key="1">
    <citation type="journal article" date="2015" name="Nature">
        <title>Complex archaea that bridge the gap between prokaryotes and eukaryotes.</title>
        <authorList>
            <person name="Spang A."/>
            <person name="Saw J.H."/>
            <person name="Jorgensen S.L."/>
            <person name="Zaremba-Niedzwiedzka K."/>
            <person name="Martijn J."/>
            <person name="Lind A.E."/>
            <person name="van Eijk R."/>
            <person name="Schleper C."/>
            <person name="Guy L."/>
            <person name="Ettema T.J."/>
        </authorList>
    </citation>
    <scope>NUCLEOTIDE SEQUENCE</scope>
</reference>
<protein>
    <submittedName>
        <fullName evidence="2">Uncharacterized protein</fullName>
    </submittedName>
</protein>